<evidence type="ECO:0000259" key="4">
    <source>
        <dbReference type="PROSITE" id="PS50853"/>
    </source>
</evidence>
<dbReference type="CDD" id="cd00063">
    <property type="entry name" value="FN3"/>
    <property type="match status" value="1"/>
</dbReference>
<keyword evidence="3" id="KW-0732">Signal</keyword>
<feature type="domain" description="Fibronectin type-III" evidence="4">
    <location>
        <begin position="457"/>
        <end position="544"/>
    </location>
</feature>
<evidence type="ECO:0000256" key="3">
    <source>
        <dbReference type="SAM" id="SignalP"/>
    </source>
</evidence>
<gene>
    <name evidence="5" type="ORF">AVDCRST_MAG30-2510</name>
</gene>
<dbReference type="PANTHER" id="PTHR12631">
    <property type="entry name" value="ALPHA-L-IDURONIDASE"/>
    <property type="match status" value="1"/>
</dbReference>
<dbReference type="InterPro" id="IPR036116">
    <property type="entry name" value="FN3_sf"/>
</dbReference>
<dbReference type="Gene3D" id="2.60.40.10">
    <property type="entry name" value="Immunoglobulins"/>
    <property type="match status" value="1"/>
</dbReference>
<protein>
    <recommendedName>
        <fullName evidence="4">Fibronectin type-III domain-containing protein</fullName>
    </recommendedName>
</protein>
<dbReference type="PANTHER" id="PTHR12631:SF10">
    <property type="entry name" value="BETA-XYLOSIDASE-LIKE PROTEIN-RELATED"/>
    <property type="match status" value="1"/>
</dbReference>
<keyword evidence="1" id="KW-0326">Glycosidase</keyword>
<dbReference type="EMBL" id="CADCVS010000328">
    <property type="protein sequence ID" value="CAA9511484.1"/>
    <property type="molecule type" value="Genomic_DNA"/>
</dbReference>
<dbReference type="Gene3D" id="3.20.20.80">
    <property type="entry name" value="Glycosidases"/>
    <property type="match status" value="1"/>
</dbReference>
<evidence type="ECO:0000256" key="2">
    <source>
        <dbReference type="SAM" id="MobiDB-lite"/>
    </source>
</evidence>
<evidence type="ECO:0000256" key="1">
    <source>
        <dbReference type="ARBA" id="ARBA00023295"/>
    </source>
</evidence>
<dbReference type="InterPro" id="IPR003961">
    <property type="entry name" value="FN3_dom"/>
</dbReference>
<dbReference type="PROSITE" id="PS50853">
    <property type="entry name" value="FN3"/>
    <property type="match status" value="1"/>
</dbReference>
<keyword evidence="1" id="KW-0378">Hydrolase</keyword>
<feature type="chain" id="PRO_5027019155" description="Fibronectin type-III domain-containing protein" evidence="3">
    <location>
        <begin position="32"/>
        <end position="545"/>
    </location>
</feature>
<dbReference type="SUPFAM" id="SSF49265">
    <property type="entry name" value="Fibronectin type III"/>
    <property type="match status" value="2"/>
</dbReference>
<dbReference type="GO" id="GO:0005975">
    <property type="term" value="P:carbohydrate metabolic process"/>
    <property type="evidence" value="ECO:0007669"/>
    <property type="project" value="UniProtKB-ARBA"/>
</dbReference>
<organism evidence="5">
    <name type="scientific">uncultured Solirubrobacteraceae bacterium</name>
    <dbReference type="NCBI Taxonomy" id="1162706"/>
    <lineage>
        <taxon>Bacteria</taxon>
        <taxon>Bacillati</taxon>
        <taxon>Actinomycetota</taxon>
        <taxon>Thermoleophilia</taxon>
        <taxon>Solirubrobacterales</taxon>
        <taxon>Solirubrobacteraceae</taxon>
        <taxon>environmental samples</taxon>
    </lineage>
</organism>
<dbReference type="InterPro" id="IPR013783">
    <property type="entry name" value="Ig-like_fold"/>
</dbReference>
<accession>A0A6J4T1P3</accession>
<dbReference type="InterPro" id="IPR017853">
    <property type="entry name" value="GH"/>
</dbReference>
<sequence>MRGQRRRSTYPFAAVLAALLALLAASPSAQGGVNVGLVLAEPYNELVGLSNDFGAKQHRFDVPYTRDPASAAPRVASLIADGVKPVLLLNGPTYPSATDPAAYGAAAGAWAEYYKPGGAFMAGKDINLLPDFELWNEPYVNWIGGAGANGNPASYAALVKAASPRIRQASPRFRIIIGGEITGLAGGGYPEQDWVAGLYGAGLTNAMFDLVTAHPYGYYRPLNASPEDRWGFPRLQRIIERFKARGFDGRFMITEHGHPSGPASETDLPLGGTEAGQERYWRETLATIDSTPLYRDNIETVFAYQPFDWGDGSSVEHHFGLYKWVHRQDQNGSGGDLAPKQALAFVRGRTRASIVPGVFPDGPRRHRVKRNPSNTIEHAWEPLPGATAGYVAALLRPDGTTWYSSVPAGTTRKVWPNLPSGTYRVDVRGAATGSSAGRYTGRLTESAAAPSRTHPQAPARLRVWARGNDYLEPAWDPVAGGNGSYVVVLKSAGMPDYYRLVSGTSYRWTGLTRGRTYRISVAAKNSSGTTGGYAPEISGVPSPAH</sequence>
<dbReference type="InterPro" id="IPR051923">
    <property type="entry name" value="Glycosyl_Hydrolase_39"/>
</dbReference>
<dbReference type="GO" id="GO:0004553">
    <property type="term" value="F:hydrolase activity, hydrolyzing O-glycosyl compounds"/>
    <property type="evidence" value="ECO:0007669"/>
    <property type="project" value="TreeGrafter"/>
</dbReference>
<dbReference type="AlphaFoldDB" id="A0A6J4T1P3"/>
<proteinExistence type="predicted"/>
<reference evidence="5" key="1">
    <citation type="submission" date="2020-02" db="EMBL/GenBank/DDBJ databases">
        <authorList>
            <person name="Meier V. D."/>
        </authorList>
    </citation>
    <scope>NUCLEOTIDE SEQUENCE</scope>
    <source>
        <strain evidence="5">AVDCRST_MAG30</strain>
    </source>
</reference>
<evidence type="ECO:0000313" key="5">
    <source>
        <dbReference type="EMBL" id="CAA9511484.1"/>
    </source>
</evidence>
<feature type="region of interest" description="Disordered" evidence="2">
    <location>
        <begin position="525"/>
        <end position="545"/>
    </location>
</feature>
<dbReference type="SUPFAM" id="SSF51445">
    <property type="entry name" value="(Trans)glycosidases"/>
    <property type="match status" value="1"/>
</dbReference>
<name>A0A6J4T1P3_9ACTN</name>
<feature type="signal peptide" evidence="3">
    <location>
        <begin position="1"/>
        <end position="31"/>
    </location>
</feature>